<evidence type="ECO:0000259" key="4">
    <source>
        <dbReference type="PROSITE" id="PS50002"/>
    </source>
</evidence>
<feature type="region of interest" description="Disordered" evidence="3">
    <location>
        <begin position="167"/>
        <end position="196"/>
    </location>
</feature>
<evidence type="ECO:0000313" key="7">
    <source>
        <dbReference type="Proteomes" id="UP000011087"/>
    </source>
</evidence>
<reference evidence="6" key="3">
    <citation type="submission" date="2015-06" db="UniProtKB">
        <authorList>
            <consortium name="EnsemblProtists"/>
        </authorList>
    </citation>
    <scope>IDENTIFICATION</scope>
</reference>
<evidence type="ECO:0000313" key="5">
    <source>
        <dbReference type="EMBL" id="EKX33686.1"/>
    </source>
</evidence>
<proteinExistence type="predicted"/>
<dbReference type="GeneID" id="17290425"/>
<dbReference type="SUPFAM" id="SSF50044">
    <property type="entry name" value="SH3-domain"/>
    <property type="match status" value="1"/>
</dbReference>
<feature type="compositionally biased region" description="Polar residues" evidence="3">
    <location>
        <begin position="220"/>
        <end position="240"/>
    </location>
</feature>
<dbReference type="Proteomes" id="UP000011087">
    <property type="component" value="Unassembled WGS sequence"/>
</dbReference>
<dbReference type="HOGENOM" id="CLU_276880_0_0_1"/>
<reference evidence="7" key="2">
    <citation type="submission" date="2012-11" db="EMBL/GenBank/DDBJ databases">
        <authorList>
            <person name="Kuo A."/>
            <person name="Curtis B.A."/>
            <person name="Tanifuji G."/>
            <person name="Burki F."/>
            <person name="Gruber A."/>
            <person name="Irimia M."/>
            <person name="Maruyama S."/>
            <person name="Arias M.C."/>
            <person name="Ball S.G."/>
            <person name="Gile G.H."/>
            <person name="Hirakawa Y."/>
            <person name="Hopkins J.F."/>
            <person name="Rensing S.A."/>
            <person name="Schmutz J."/>
            <person name="Symeonidi A."/>
            <person name="Elias M."/>
            <person name="Eveleigh R.J."/>
            <person name="Herman E.K."/>
            <person name="Klute M.J."/>
            <person name="Nakayama T."/>
            <person name="Obornik M."/>
            <person name="Reyes-Prieto A."/>
            <person name="Armbrust E.V."/>
            <person name="Aves S.J."/>
            <person name="Beiko R.G."/>
            <person name="Coutinho P."/>
            <person name="Dacks J.B."/>
            <person name="Durnford D.G."/>
            <person name="Fast N.M."/>
            <person name="Green B.R."/>
            <person name="Grisdale C."/>
            <person name="Hempe F."/>
            <person name="Henrissat B."/>
            <person name="Hoppner M.P."/>
            <person name="Ishida K.-I."/>
            <person name="Kim E."/>
            <person name="Koreny L."/>
            <person name="Kroth P.G."/>
            <person name="Liu Y."/>
            <person name="Malik S.-B."/>
            <person name="Maier U.G."/>
            <person name="McRose D."/>
            <person name="Mock T."/>
            <person name="Neilson J.A."/>
            <person name="Onodera N.T."/>
            <person name="Poole A.M."/>
            <person name="Pritham E.J."/>
            <person name="Richards T.A."/>
            <person name="Rocap G."/>
            <person name="Roy S.W."/>
            <person name="Sarai C."/>
            <person name="Schaack S."/>
            <person name="Shirato S."/>
            <person name="Slamovits C.H."/>
            <person name="Spencer D.F."/>
            <person name="Suzuki S."/>
            <person name="Worden A.Z."/>
            <person name="Zauner S."/>
            <person name="Barry K."/>
            <person name="Bell C."/>
            <person name="Bharti A.K."/>
            <person name="Crow J.A."/>
            <person name="Grimwood J."/>
            <person name="Kramer R."/>
            <person name="Lindquist E."/>
            <person name="Lucas S."/>
            <person name="Salamov A."/>
            <person name="McFadden G.I."/>
            <person name="Lane C.E."/>
            <person name="Keeling P.J."/>
            <person name="Gray M.W."/>
            <person name="Grigoriev I.V."/>
            <person name="Archibald J.M."/>
        </authorList>
    </citation>
    <scope>NUCLEOTIDE SEQUENCE</scope>
    <source>
        <strain evidence="7">CCMP2712</strain>
    </source>
</reference>
<dbReference type="RefSeq" id="XP_005820666.1">
    <property type="nucleotide sequence ID" value="XM_005820609.1"/>
</dbReference>
<dbReference type="InterPro" id="IPR036028">
    <property type="entry name" value="SH3-like_dom_sf"/>
</dbReference>
<keyword evidence="7" id="KW-1185">Reference proteome</keyword>
<dbReference type="EMBL" id="JH993133">
    <property type="protein sequence ID" value="EKX33686.1"/>
    <property type="molecule type" value="Genomic_DNA"/>
</dbReference>
<gene>
    <name evidence="5" type="ORF">GUITHDRAFT_147751</name>
</gene>
<sequence length="1148" mass="129535">MKYHRELAELAREGKLTSFDASMADLLCDSDEHGWLQDDLQGCSIRGPGFSLDGSSIVHWEVAVRGIGGEVYSACLVGGSDSQGRPDRLQAAAECESEDLVKALIDCSLASNGFAQEFSSSSSSAAREYERSLDLDLIVNHSCPEACDILADLRDFLHKMQALSSTTTTAHHDLSSQNQTTASPEGKQTGAGDKLSRSLVDEERGLVKVNEGLPKLHRVNGSSRSAQGSRTHAGTESSDQNANSILCTSITSLTVSSIQGLQGEEMQDYKSEKFDILEEEVQLVLKDLTLKLLDIDRLISVRELGELIHEDENKRLQTRRDILRDCSILVLLVQPTWLSTPFVSQVFDLLCVNRAVFIVSLSKDPVDKIDLEINNQNLQIFDSRGPSIERLVHLIKARTSPGREEHGADIVTIIYSWKNSLDAYEQGSIPSLNSCRNSFEDPRMIQYQLQRYFDGINGFHCWIDIEHGSDLMRFGRLSSHLRAQYKSKCVIVAASDDLLADSENFLREFMLESGFHLSIPVVVVQLGELQPANKSLYDSDLQRLLLAHKSIRFSGIEEKGTFEMRVHQLARLVEKEIRMQSCIENSVPLIPRPLIVHHTGQNSSNDARNSHFESFSFLRNARMRIMNRFLRVTKVCRHGDMHLVPGDLCAFVGFEQEALAVEAYNPPSSRVRDQLQLIKGERIKLLHKIPLEVEDGLWYEGQNKKGRKGLVPSSHLQVLSAGNKIWVCDSVHQVGLFDHENFENSFDESHFKSEMSAEDASRASSFNELVNKYGEFFQSVLAKALDIQVVDSAAHKVLMLTQECKLEDFQELTRDMESTTVLSRDEKQEALDEARKSLLSWYERVILETIERIKMKRTTMDYDMKMLKILDVTLKDVFLKGKRHLIPLSSFIENDHCVYNRISLVDLIQQVRQALLVEYPVDLQNARDGEFLDTEEDWQSLFDKVVSDWHGENQFSGTLVLYVIPKQQRTHHLMGVPRHVDMHHHHDEVQLICSTVILERTLPGTARRDIDLQPLKDVIATCQSHTVAVSGIRTSMAWSLVRQLLCNMFGCCVLLEYTPFDIAGNLEKQGKDGQGKGKVRKPPKSSRGLASKHSSTKTIRSEAEWREAISRVVIDSKTYNILGRKFCVDLLLDAVQDLKPHTSRTCAC</sequence>
<dbReference type="EnsemblProtists" id="EKX33686">
    <property type="protein sequence ID" value="EKX33686"/>
    <property type="gene ID" value="GUITHDRAFT_147751"/>
</dbReference>
<dbReference type="KEGG" id="gtt:GUITHDRAFT_147751"/>
<protein>
    <recommendedName>
        <fullName evidence="4">SH3 domain-containing protein</fullName>
    </recommendedName>
</protein>
<dbReference type="SMART" id="SM00326">
    <property type="entry name" value="SH3"/>
    <property type="match status" value="1"/>
</dbReference>
<keyword evidence="1 2" id="KW-0728">SH3 domain</keyword>
<accession>L1IBQ5</accession>
<dbReference type="CDD" id="cd00174">
    <property type="entry name" value="SH3"/>
    <property type="match status" value="1"/>
</dbReference>
<feature type="region of interest" description="Disordered" evidence="3">
    <location>
        <begin position="1068"/>
        <end position="1098"/>
    </location>
</feature>
<dbReference type="Gene3D" id="2.30.30.40">
    <property type="entry name" value="SH3 Domains"/>
    <property type="match status" value="1"/>
</dbReference>
<feature type="region of interest" description="Disordered" evidence="3">
    <location>
        <begin position="211"/>
        <end position="240"/>
    </location>
</feature>
<reference evidence="5 7" key="1">
    <citation type="journal article" date="2012" name="Nature">
        <title>Algal genomes reveal evolutionary mosaicism and the fate of nucleomorphs.</title>
        <authorList>
            <consortium name="DOE Joint Genome Institute"/>
            <person name="Curtis B.A."/>
            <person name="Tanifuji G."/>
            <person name="Burki F."/>
            <person name="Gruber A."/>
            <person name="Irimia M."/>
            <person name="Maruyama S."/>
            <person name="Arias M.C."/>
            <person name="Ball S.G."/>
            <person name="Gile G.H."/>
            <person name="Hirakawa Y."/>
            <person name="Hopkins J.F."/>
            <person name="Kuo A."/>
            <person name="Rensing S.A."/>
            <person name="Schmutz J."/>
            <person name="Symeonidi A."/>
            <person name="Elias M."/>
            <person name="Eveleigh R.J."/>
            <person name="Herman E.K."/>
            <person name="Klute M.J."/>
            <person name="Nakayama T."/>
            <person name="Obornik M."/>
            <person name="Reyes-Prieto A."/>
            <person name="Armbrust E.V."/>
            <person name="Aves S.J."/>
            <person name="Beiko R.G."/>
            <person name="Coutinho P."/>
            <person name="Dacks J.B."/>
            <person name="Durnford D.G."/>
            <person name="Fast N.M."/>
            <person name="Green B.R."/>
            <person name="Grisdale C.J."/>
            <person name="Hempel F."/>
            <person name="Henrissat B."/>
            <person name="Hoppner M.P."/>
            <person name="Ishida K."/>
            <person name="Kim E."/>
            <person name="Koreny L."/>
            <person name="Kroth P.G."/>
            <person name="Liu Y."/>
            <person name="Malik S.B."/>
            <person name="Maier U.G."/>
            <person name="McRose D."/>
            <person name="Mock T."/>
            <person name="Neilson J.A."/>
            <person name="Onodera N.T."/>
            <person name="Poole A.M."/>
            <person name="Pritham E.J."/>
            <person name="Richards T.A."/>
            <person name="Rocap G."/>
            <person name="Roy S.W."/>
            <person name="Sarai C."/>
            <person name="Schaack S."/>
            <person name="Shirato S."/>
            <person name="Slamovits C.H."/>
            <person name="Spencer D.F."/>
            <person name="Suzuki S."/>
            <person name="Worden A.Z."/>
            <person name="Zauner S."/>
            <person name="Barry K."/>
            <person name="Bell C."/>
            <person name="Bharti A.K."/>
            <person name="Crow J.A."/>
            <person name="Grimwood J."/>
            <person name="Kramer R."/>
            <person name="Lindquist E."/>
            <person name="Lucas S."/>
            <person name="Salamov A."/>
            <person name="McFadden G.I."/>
            <person name="Lane C.E."/>
            <person name="Keeling P.J."/>
            <person name="Gray M.W."/>
            <person name="Grigoriev I.V."/>
            <person name="Archibald J.M."/>
        </authorList>
    </citation>
    <scope>NUCLEOTIDE SEQUENCE</scope>
    <source>
        <strain evidence="5 7">CCMP2712</strain>
    </source>
</reference>
<dbReference type="Pfam" id="PF07653">
    <property type="entry name" value="SH3_2"/>
    <property type="match status" value="1"/>
</dbReference>
<evidence type="ECO:0000313" key="6">
    <source>
        <dbReference type="EnsemblProtists" id="EKX33686"/>
    </source>
</evidence>
<organism evidence="5">
    <name type="scientific">Guillardia theta (strain CCMP2712)</name>
    <name type="common">Cryptophyte</name>
    <dbReference type="NCBI Taxonomy" id="905079"/>
    <lineage>
        <taxon>Eukaryota</taxon>
        <taxon>Cryptophyceae</taxon>
        <taxon>Pyrenomonadales</taxon>
        <taxon>Geminigeraceae</taxon>
        <taxon>Guillardia</taxon>
    </lineage>
</organism>
<dbReference type="PROSITE" id="PS50002">
    <property type="entry name" value="SH3"/>
    <property type="match status" value="1"/>
</dbReference>
<feature type="domain" description="SH3" evidence="4">
    <location>
        <begin position="653"/>
        <end position="721"/>
    </location>
</feature>
<feature type="compositionally biased region" description="Polar residues" evidence="3">
    <location>
        <begin position="167"/>
        <end position="183"/>
    </location>
</feature>
<evidence type="ECO:0000256" key="1">
    <source>
        <dbReference type="ARBA" id="ARBA00022443"/>
    </source>
</evidence>
<name>L1IBQ5_GUITC</name>
<dbReference type="PaxDb" id="55529-EKX33686"/>
<dbReference type="AlphaFoldDB" id="L1IBQ5"/>
<evidence type="ECO:0000256" key="2">
    <source>
        <dbReference type="PROSITE-ProRule" id="PRU00192"/>
    </source>
</evidence>
<evidence type="ECO:0000256" key="3">
    <source>
        <dbReference type="SAM" id="MobiDB-lite"/>
    </source>
</evidence>
<dbReference type="InterPro" id="IPR001452">
    <property type="entry name" value="SH3_domain"/>
</dbReference>